<evidence type="ECO:0000313" key="1">
    <source>
        <dbReference type="EMBL" id="RMO28924.1"/>
    </source>
</evidence>
<dbReference type="RefSeq" id="WP_110768392.1">
    <property type="nucleotide sequence ID" value="NZ_QJTX01000009.1"/>
</dbReference>
<proteinExistence type="predicted"/>
<comment type="caution">
    <text evidence="1">The sequence shown here is derived from an EMBL/GenBank/DDBJ whole genome shotgun (WGS) entry which is preliminary data.</text>
</comment>
<dbReference type="Proteomes" id="UP000276886">
    <property type="component" value="Unassembled WGS sequence"/>
</dbReference>
<sequence>MSQSLYIDIIKKAIYAPIANTPGLDPKTASRIMTEIRTEISSETKFSDLTRKHKNISKIGLAYASFEIMRQDDIKIPEKLKENYTKEWNDNDYTYVSLNHIKLNSTLEDEIEKTSTIGELAKFLE</sequence>
<evidence type="ECO:0000313" key="2">
    <source>
        <dbReference type="Proteomes" id="UP000276886"/>
    </source>
</evidence>
<name>A0A2V4QII1_PSESJ</name>
<dbReference type="AlphaFoldDB" id="A0A2V4QII1"/>
<gene>
    <name evidence="1" type="ORF">ALQ44_102686</name>
</gene>
<reference evidence="1 2" key="1">
    <citation type="submission" date="2018-08" db="EMBL/GenBank/DDBJ databases">
        <title>Recombination of ecologically and evolutionarily significant loci maintains genetic cohesion in the Pseudomonas syringae species complex.</title>
        <authorList>
            <person name="Dillon M."/>
            <person name="Thakur S."/>
            <person name="Almeida R.N.D."/>
            <person name="Weir B.S."/>
            <person name="Guttman D.S."/>
        </authorList>
    </citation>
    <scope>NUCLEOTIDE SEQUENCE [LARGE SCALE GENOMIC DNA]</scope>
    <source>
        <strain evidence="1 2">ICMP 2788</strain>
    </source>
</reference>
<protein>
    <submittedName>
        <fullName evidence="1">Uncharacterized protein</fullName>
    </submittedName>
</protein>
<organism evidence="1 2">
    <name type="scientific">Pseudomonas syringae pv. pisi</name>
    <dbReference type="NCBI Taxonomy" id="59510"/>
    <lineage>
        <taxon>Bacteria</taxon>
        <taxon>Pseudomonadati</taxon>
        <taxon>Pseudomonadota</taxon>
        <taxon>Gammaproteobacteria</taxon>
        <taxon>Pseudomonadales</taxon>
        <taxon>Pseudomonadaceae</taxon>
        <taxon>Pseudomonas</taxon>
        <taxon>Pseudomonas syringae</taxon>
    </lineage>
</organism>
<dbReference type="EMBL" id="RBPQ01000102">
    <property type="protein sequence ID" value="RMO28924.1"/>
    <property type="molecule type" value="Genomic_DNA"/>
</dbReference>
<accession>A0A2V4QII1</accession>